<proteinExistence type="predicted"/>
<dbReference type="EMBL" id="QKRB01000057">
    <property type="protein sequence ID" value="PZD93273.1"/>
    <property type="molecule type" value="Genomic_DNA"/>
</dbReference>
<dbReference type="AlphaFoldDB" id="A0A2W1L2I1"/>
<name>A0A2W1L2I1_9BACL</name>
<keyword evidence="2" id="KW-1185">Reference proteome</keyword>
<sequence>MLVIQRYHKVGAPAGSFPAFDIGEAEVVLTSVSLFPVDSGERILLRLEIGWEKPVEWDTGELEVAVRHGSKDGPVVYWTTENCFQEAKTTETFAVEASGSAEHFYLTVQSAEGRARIKGPFLLEGRVRRTGKKDAKKQP</sequence>
<organism evidence="1 2">
    <name type="scientific">Paenibacillus sambharensis</name>
    <dbReference type="NCBI Taxonomy" id="1803190"/>
    <lineage>
        <taxon>Bacteria</taxon>
        <taxon>Bacillati</taxon>
        <taxon>Bacillota</taxon>
        <taxon>Bacilli</taxon>
        <taxon>Bacillales</taxon>
        <taxon>Paenibacillaceae</taxon>
        <taxon>Paenibacillus</taxon>
    </lineage>
</organism>
<reference evidence="1 2" key="1">
    <citation type="submission" date="2018-06" db="EMBL/GenBank/DDBJ databases">
        <title>Paenibacillus imtechensis sp. nov.</title>
        <authorList>
            <person name="Pinnaka A.K."/>
            <person name="Singh H."/>
            <person name="Kaur M."/>
        </authorList>
    </citation>
    <scope>NUCLEOTIDE SEQUENCE [LARGE SCALE GENOMIC DNA]</scope>
    <source>
        <strain evidence="1 2">SMB1</strain>
    </source>
</reference>
<evidence type="ECO:0000313" key="1">
    <source>
        <dbReference type="EMBL" id="PZD93273.1"/>
    </source>
</evidence>
<protein>
    <submittedName>
        <fullName evidence="1">Uncharacterized protein</fullName>
    </submittedName>
</protein>
<accession>A0A2W1L2I1</accession>
<dbReference type="Proteomes" id="UP000249522">
    <property type="component" value="Unassembled WGS sequence"/>
</dbReference>
<gene>
    <name evidence="1" type="ORF">DNH61_21745</name>
</gene>
<comment type="caution">
    <text evidence="1">The sequence shown here is derived from an EMBL/GenBank/DDBJ whole genome shotgun (WGS) entry which is preliminary data.</text>
</comment>
<evidence type="ECO:0000313" key="2">
    <source>
        <dbReference type="Proteomes" id="UP000249522"/>
    </source>
</evidence>